<name>A0ABU2XZL4_9ACTN</name>
<protein>
    <submittedName>
        <fullName evidence="1">Uncharacterized protein</fullName>
    </submittedName>
</protein>
<evidence type="ECO:0000313" key="1">
    <source>
        <dbReference type="EMBL" id="MDT0551311.1"/>
    </source>
</evidence>
<evidence type="ECO:0000313" key="2">
    <source>
        <dbReference type="Proteomes" id="UP001180754"/>
    </source>
</evidence>
<dbReference type="Proteomes" id="UP001180754">
    <property type="component" value="Unassembled WGS sequence"/>
</dbReference>
<dbReference type="InterPro" id="IPR036689">
    <property type="entry name" value="ESAT-6-like_sf"/>
</dbReference>
<keyword evidence="2" id="KW-1185">Reference proteome</keyword>
<feature type="non-terminal residue" evidence="1">
    <location>
        <position position="139"/>
    </location>
</feature>
<organism evidence="1 2">
    <name type="scientific">Streptomyces lonegramiae</name>
    <dbReference type="NCBI Taxonomy" id="3075524"/>
    <lineage>
        <taxon>Bacteria</taxon>
        <taxon>Bacillati</taxon>
        <taxon>Actinomycetota</taxon>
        <taxon>Actinomycetes</taxon>
        <taxon>Kitasatosporales</taxon>
        <taxon>Streptomycetaceae</taxon>
        <taxon>Streptomyces</taxon>
    </lineage>
</organism>
<accession>A0ABU2XZL4</accession>
<dbReference type="RefSeq" id="WP_311731556.1">
    <property type="nucleotide sequence ID" value="NZ_JAVRFD010000963.1"/>
</dbReference>
<feature type="non-terminal residue" evidence="1">
    <location>
        <position position="1"/>
    </location>
</feature>
<dbReference type="Pfam" id="PF06013">
    <property type="entry name" value="WXG100"/>
    <property type="match status" value="1"/>
</dbReference>
<reference evidence="1" key="1">
    <citation type="submission" date="2024-05" db="EMBL/GenBank/DDBJ databases">
        <title>30 novel species of actinomycetes from the DSMZ collection.</title>
        <authorList>
            <person name="Nouioui I."/>
        </authorList>
    </citation>
    <scope>NUCLEOTIDE SEQUENCE</scope>
    <source>
        <strain evidence="1">DSM 41529</strain>
    </source>
</reference>
<dbReference type="InterPro" id="IPR010310">
    <property type="entry name" value="T7SS_ESAT-6-like"/>
</dbReference>
<proteinExistence type="predicted"/>
<sequence length="139" mass="14694">PEALVQGGADVSSRASTLSTQMDQQRAIIDKLRAGWTGTSADAAIASATATLERMQQRLHQSLTALSSALQDGGGELVQQRSRILGTVERLEGQGWQVADDGTVSIRPGSALDFFARLSPVNRLMLQAMAANASLDLKS</sequence>
<comment type="caution">
    <text evidence="1">The sequence shown here is derived from an EMBL/GenBank/DDBJ whole genome shotgun (WGS) entry which is preliminary data.</text>
</comment>
<dbReference type="SUPFAM" id="SSF140453">
    <property type="entry name" value="EsxAB dimer-like"/>
    <property type="match status" value="1"/>
</dbReference>
<dbReference type="Gene3D" id="1.10.287.1060">
    <property type="entry name" value="ESAT-6-like"/>
    <property type="match status" value="1"/>
</dbReference>
<dbReference type="EMBL" id="JAVRFD010000963">
    <property type="protein sequence ID" value="MDT0551311.1"/>
    <property type="molecule type" value="Genomic_DNA"/>
</dbReference>
<gene>
    <name evidence="1" type="ORF">RND15_53045</name>
</gene>